<protein>
    <submittedName>
        <fullName evidence="2">Uncharacterized protein</fullName>
    </submittedName>
</protein>
<evidence type="ECO:0000313" key="2">
    <source>
        <dbReference type="EMBL" id="CAK0820062.1"/>
    </source>
</evidence>
<evidence type="ECO:0000256" key="1">
    <source>
        <dbReference type="SAM" id="MobiDB-lite"/>
    </source>
</evidence>
<keyword evidence="3" id="KW-1185">Reference proteome</keyword>
<dbReference type="EMBL" id="CAUYUJ010007236">
    <property type="protein sequence ID" value="CAK0820062.1"/>
    <property type="molecule type" value="Genomic_DNA"/>
</dbReference>
<proteinExistence type="predicted"/>
<sequence>MLSLSATRVTGDFMAAVPLAQATALSPAEARGAGDVEAAGALAKPTMLKFIATQVAGDIEAAGLLARLTAPSPLARRSRATSRRTGAPSSSWPCWNSPPRRSRATPWWRRPSSI</sequence>
<feature type="compositionally biased region" description="Low complexity" evidence="1">
    <location>
        <begin position="83"/>
        <end position="99"/>
    </location>
</feature>
<evidence type="ECO:0000313" key="3">
    <source>
        <dbReference type="Proteomes" id="UP001189429"/>
    </source>
</evidence>
<accession>A0ABN9RLM5</accession>
<dbReference type="Proteomes" id="UP001189429">
    <property type="component" value="Unassembled WGS sequence"/>
</dbReference>
<reference evidence="2" key="1">
    <citation type="submission" date="2023-10" db="EMBL/GenBank/DDBJ databases">
        <authorList>
            <person name="Chen Y."/>
            <person name="Shah S."/>
            <person name="Dougan E. K."/>
            <person name="Thang M."/>
            <person name="Chan C."/>
        </authorList>
    </citation>
    <scope>NUCLEOTIDE SEQUENCE [LARGE SCALE GENOMIC DNA]</scope>
</reference>
<gene>
    <name evidence="2" type="ORF">PCOR1329_LOCUS21876</name>
</gene>
<comment type="caution">
    <text evidence="2">The sequence shown here is derived from an EMBL/GenBank/DDBJ whole genome shotgun (WGS) entry which is preliminary data.</text>
</comment>
<name>A0ABN9RLM5_9DINO</name>
<feature type="region of interest" description="Disordered" evidence="1">
    <location>
        <begin position="73"/>
        <end position="114"/>
    </location>
</feature>
<organism evidence="2 3">
    <name type="scientific">Prorocentrum cordatum</name>
    <dbReference type="NCBI Taxonomy" id="2364126"/>
    <lineage>
        <taxon>Eukaryota</taxon>
        <taxon>Sar</taxon>
        <taxon>Alveolata</taxon>
        <taxon>Dinophyceae</taxon>
        <taxon>Prorocentrales</taxon>
        <taxon>Prorocentraceae</taxon>
        <taxon>Prorocentrum</taxon>
    </lineage>
</organism>